<feature type="transmembrane region" description="Helical" evidence="1">
    <location>
        <begin position="40"/>
        <end position="58"/>
    </location>
</feature>
<keyword evidence="1" id="KW-0472">Membrane</keyword>
<proteinExistence type="predicted"/>
<evidence type="ECO:0000259" key="2">
    <source>
        <dbReference type="Pfam" id="PF07331"/>
    </source>
</evidence>
<evidence type="ECO:0000256" key="1">
    <source>
        <dbReference type="SAM" id="Phobius"/>
    </source>
</evidence>
<evidence type="ECO:0000313" key="6">
    <source>
        <dbReference type="Proteomes" id="UP000677234"/>
    </source>
</evidence>
<dbReference type="EMBL" id="CP073708">
    <property type="protein sequence ID" value="QUO41583.1"/>
    <property type="molecule type" value="Genomic_DNA"/>
</dbReference>
<dbReference type="RefSeq" id="WP_198828080.1">
    <property type="nucleotide sequence ID" value="NZ_CP066308.1"/>
</dbReference>
<dbReference type="EMBL" id="CP066308">
    <property type="protein sequence ID" value="QQE74501.1"/>
    <property type="molecule type" value="Genomic_DNA"/>
</dbReference>
<organism evidence="3 5">
    <name type="scientific">Brevibacillus composti</name>
    <dbReference type="NCBI Taxonomy" id="2796470"/>
    <lineage>
        <taxon>Bacteria</taxon>
        <taxon>Bacillati</taxon>
        <taxon>Bacillota</taxon>
        <taxon>Bacilli</taxon>
        <taxon>Bacillales</taxon>
        <taxon>Paenibacillaceae</taxon>
        <taxon>Brevibacillus</taxon>
    </lineage>
</organism>
<protein>
    <submittedName>
        <fullName evidence="3">Tripartite tricarboxylate transporter TctB family protein</fullName>
    </submittedName>
</protein>
<dbReference type="Pfam" id="PF07331">
    <property type="entry name" value="TctB"/>
    <property type="match status" value="1"/>
</dbReference>
<feature type="transmembrane region" description="Helical" evidence="1">
    <location>
        <begin position="119"/>
        <end position="138"/>
    </location>
</feature>
<feature type="domain" description="DUF1468" evidence="2">
    <location>
        <begin position="11"/>
        <end position="146"/>
    </location>
</feature>
<keyword evidence="1" id="KW-1133">Transmembrane helix</keyword>
<keyword evidence="6" id="KW-1185">Reference proteome</keyword>
<name>A0A7T5EKX6_9BACL</name>
<evidence type="ECO:0000313" key="5">
    <source>
        <dbReference type="Proteomes" id="UP000595847"/>
    </source>
</evidence>
<reference evidence="3 5" key="1">
    <citation type="submission" date="2020-12" db="EMBL/GenBank/DDBJ databases">
        <title>strain FJAT-54423T represents a novel species of the genus Brevibacillus.</title>
        <authorList>
            <person name="Tang R."/>
        </authorList>
    </citation>
    <scope>NUCLEOTIDE SEQUENCE [LARGE SCALE GENOMIC DNA]</scope>
    <source>
        <strain evidence="3 5">FJAT-54423</strain>
    </source>
</reference>
<feature type="transmembrane region" description="Helical" evidence="1">
    <location>
        <begin position="79"/>
        <end position="107"/>
    </location>
</feature>
<dbReference type="Proteomes" id="UP000595847">
    <property type="component" value="Chromosome"/>
</dbReference>
<reference evidence="4" key="2">
    <citation type="submission" date="2021-04" db="EMBL/GenBank/DDBJ databases">
        <title>Brevibacillus composti FJAT-54423, complete genome.</title>
        <authorList>
            <person name="Tang R."/>
        </authorList>
    </citation>
    <scope>NUCLEOTIDE SEQUENCE</scope>
    <source>
        <strain evidence="4">FJAT-54424</strain>
    </source>
</reference>
<dbReference type="AlphaFoldDB" id="A0A7T5EKX6"/>
<dbReference type="InterPro" id="IPR009936">
    <property type="entry name" value="DUF1468"/>
</dbReference>
<evidence type="ECO:0000313" key="3">
    <source>
        <dbReference type="EMBL" id="QQE74501.1"/>
    </source>
</evidence>
<gene>
    <name evidence="3" type="ORF">JD108_00245</name>
    <name evidence="4" type="ORF">KDJ56_00245</name>
</gene>
<evidence type="ECO:0000313" key="4">
    <source>
        <dbReference type="EMBL" id="QUO41583.1"/>
    </source>
</evidence>
<accession>A0A7T5EKX6</accession>
<sequence length="154" mass="17505">MNKTVDRYTSFFFLFIGVSFIVGSRSIAQSSYGSEVGPDIFPFWLGVICSLLSVRLFFESLRAKGEEEQQEKKSLDYKKFAIILGTTTLYCLFLEKIGYVIGTFLFLLIGFQTIDKRKWPLSTLISLAVSVGVYYVYVEILQGTLPGFPSWLSR</sequence>
<keyword evidence="1" id="KW-0812">Transmembrane</keyword>
<dbReference type="Proteomes" id="UP000677234">
    <property type="component" value="Chromosome"/>
</dbReference>
<dbReference type="KEGG" id="bcop:JD108_00245"/>